<dbReference type="SMART" id="SM00980">
    <property type="entry name" value="THAP"/>
    <property type="match status" value="1"/>
</dbReference>
<dbReference type="InterPro" id="IPR038441">
    <property type="entry name" value="THAP_Znf_sf"/>
</dbReference>
<accession>A0A0A9YYG3</accession>
<evidence type="ECO:0000256" key="5">
    <source>
        <dbReference type="ARBA" id="ARBA00022833"/>
    </source>
</evidence>
<feature type="domain" description="THAP-type" evidence="14">
    <location>
        <begin position="7"/>
        <end position="92"/>
    </location>
</feature>
<evidence type="ECO:0000256" key="8">
    <source>
        <dbReference type="ARBA" id="ARBA00023163"/>
    </source>
</evidence>
<evidence type="ECO:0000259" key="13">
    <source>
        <dbReference type="PROSITE" id="PS50157"/>
    </source>
</evidence>
<feature type="domain" description="C2H2-type" evidence="13">
    <location>
        <begin position="526"/>
        <end position="554"/>
    </location>
</feature>
<feature type="domain" description="C2H2-type" evidence="13">
    <location>
        <begin position="321"/>
        <end position="349"/>
    </location>
</feature>
<dbReference type="EMBL" id="GBHO01005542">
    <property type="protein sequence ID" value="JAG38062.1"/>
    <property type="molecule type" value="Transcribed_RNA"/>
</dbReference>
<dbReference type="InterPro" id="IPR013087">
    <property type="entry name" value="Znf_C2H2_type"/>
</dbReference>
<keyword evidence="5" id="KW-0862">Zinc</keyword>
<evidence type="ECO:0000313" key="15">
    <source>
        <dbReference type="EMBL" id="JAG38062.1"/>
    </source>
</evidence>
<dbReference type="SUPFAM" id="SSF57667">
    <property type="entry name" value="beta-beta-alpha zinc fingers"/>
    <property type="match status" value="4"/>
</dbReference>
<name>A0A0A9YYG3_LYGHE</name>
<keyword evidence="4 10" id="KW-0863">Zinc-finger</keyword>
<dbReference type="PROSITE" id="PS00028">
    <property type="entry name" value="ZINC_FINGER_C2H2_1"/>
    <property type="match status" value="9"/>
</dbReference>
<feature type="compositionally biased region" description="Basic and acidic residues" evidence="12">
    <location>
        <begin position="233"/>
        <end position="248"/>
    </location>
</feature>
<evidence type="ECO:0000256" key="12">
    <source>
        <dbReference type="SAM" id="MobiDB-lite"/>
    </source>
</evidence>
<dbReference type="GO" id="GO:0005654">
    <property type="term" value="C:nucleoplasm"/>
    <property type="evidence" value="ECO:0007669"/>
    <property type="project" value="TreeGrafter"/>
</dbReference>
<dbReference type="GO" id="GO:0000978">
    <property type="term" value="F:RNA polymerase II cis-regulatory region sequence-specific DNA binding"/>
    <property type="evidence" value="ECO:0007669"/>
    <property type="project" value="TreeGrafter"/>
</dbReference>
<sequence>MMTMYKSPTTVCCVSDCSSRITFRNKSGFFGFPKKNSSDSGSQLLRRWIDALKITKKLTRHMKVCRRHFNDEDFTNQDGKKVLKPDAVPSNFLPTVWRNKFHPRDYGKLIKLLEMRGIGRLRLCFEAKLGRNIRKSMKVKSKFNKERKKTQTKPFPVKMNGETAIANGGVKNGGADDVMLVSTTAEGDPTAQATVPAPILAIQPSTDPFTSEIDIKDEPFSDHEETIEEMLAKMNDEPIEPKEKRTGANKDSTNITTDPPTTTNAKSSCQMCEKEPCQCKEKQKENNVCNICGKGFETSKLLSSHMATHQQAGGDKAKVDIACEICMIGFGSPQQLEEHNKSLHSKPPPRPYVCILCNESFKAKTILMEHVARHAIINNFQCKVCSGYFPNKDDLDSHFRGHRIMKREYSCRECKMILKTRAACWDHLNLHLRGRSKAVGIPCEVCGRILSTRITLKEHMLIHSGEKPFECQLCGRKIRHRVNFLLHVQGHTLGLPHQCSSCGMSFNKKSELNLHVSNEHPEQKDYDCSICGIKFKTESRFLKHAVTHDAHLEE</sequence>
<dbReference type="PANTHER" id="PTHR24399">
    <property type="entry name" value="ZINC FINGER AND BTB DOMAIN-CONTAINING"/>
    <property type="match status" value="1"/>
</dbReference>
<evidence type="ECO:0000256" key="7">
    <source>
        <dbReference type="ARBA" id="ARBA00023125"/>
    </source>
</evidence>
<evidence type="ECO:0000256" key="1">
    <source>
        <dbReference type="ARBA" id="ARBA00004123"/>
    </source>
</evidence>
<evidence type="ECO:0000256" key="2">
    <source>
        <dbReference type="ARBA" id="ARBA00022723"/>
    </source>
</evidence>
<dbReference type="SUPFAM" id="SSF57716">
    <property type="entry name" value="Glucocorticoid receptor-like (DNA-binding domain)"/>
    <property type="match status" value="1"/>
</dbReference>
<feature type="domain" description="C2H2-type" evidence="13">
    <location>
        <begin position="497"/>
        <end position="525"/>
    </location>
</feature>
<dbReference type="PANTHER" id="PTHR24399:SF23">
    <property type="entry name" value="C2H2-TYPE DOMAIN-CONTAINING PROTEIN"/>
    <property type="match status" value="1"/>
</dbReference>
<keyword evidence="9" id="KW-0539">Nucleus</keyword>
<evidence type="ECO:0000259" key="14">
    <source>
        <dbReference type="PROSITE" id="PS50950"/>
    </source>
</evidence>
<comment type="subcellular location">
    <subcellularLocation>
        <location evidence="1">Nucleus</location>
    </subcellularLocation>
</comment>
<evidence type="ECO:0000256" key="4">
    <source>
        <dbReference type="ARBA" id="ARBA00022771"/>
    </source>
</evidence>
<reference evidence="15" key="1">
    <citation type="journal article" date="2014" name="PLoS ONE">
        <title>Transcriptome-Based Identification of ABC Transporters in the Western Tarnished Plant Bug Lygus hesperus.</title>
        <authorList>
            <person name="Hull J.J."/>
            <person name="Chaney K."/>
            <person name="Geib S.M."/>
            <person name="Fabrick J.A."/>
            <person name="Brent C.S."/>
            <person name="Walsh D."/>
            <person name="Lavine L.C."/>
        </authorList>
    </citation>
    <scope>NUCLEOTIDE SEQUENCE</scope>
</reference>
<feature type="compositionally biased region" description="Low complexity" evidence="12">
    <location>
        <begin position="253"/>
        <end position="264"/>
    </location>
</feature>
<keyword evidence="3" id="KW-0677">Repeat</keyword>
<evidence type="ECO:0000256" key="9">
    <source>
        <dbReference type="ARBA" id="ARBA00023242"/>
    </source>
</evidence>
<dbReference type="GO" id="GO:0001227">
    <property type="term" value="F:DNA-binding transcription repressor activity, RNA polymerase II-specific"/>
    <property type="evidence" value="ECO:0007669"/>
    <property type="project" value="TreeGrafter"/>
</dbReference>
<feature type="domain" description="C2H2-type" evidence="13">
    <location>
        <begin position="380"/>
        <end position="407"/>
    </location>
</feature>
<dbReference type="InterPro" id="IPR036236">
    <property type="entry name" value="Znf_C2H2_sf"/>
</dbReference>
<evidence type="ECO:0000256" key="11">
    <source>
        <dbReference type="PROSITE-ProRule" id="PRU00309"/>
    </source>
</evidence>
<feature type="domain" description="C2H2-type" evidence="13">
    <location>
        <begin position="469"/>
        <end position="496"/>
    </location>
</feature>
<evidence type="ECO:0000256" key="10">
    <source>
        <dbReference type="PROSITE-ProRule" id="PRU00042"/>
    </source>
</evidence>
<protein>
    <submittedName>
        <fullName evidence="15">Zinc finger protein 26</fullName>
    </submittedName>
</protein>
<keyword evidence="7 11" id="KW-0238">DNA-binding</keyword>
<dbReference type="Gene3D" id="6.20.210.20">
    <property type="entry name" value="THAP domain"/>
    <property type="match status" value="1"/>
</dbReference>
<dbReference type="Pfam" id="PF05485">
    <property type="entry name" value="THAP"/>
    <property type="match status" value="1"/>
</dbReference>
<dbReference type="SMART" id="SM00355">
    <property type="entry name" value="ZnF_C2H2"/>
    <property type="match status" value="9"/>
</dbReference>
<dbReference type="AlphaFoldDB" id="A0A0A9YYG3"/>
<dbReference type="PROSITE" id="PS50950">
    <property type="entry name" value="ZF_THAP"/>
    <property type="match status" value="1"/>
</dbReference>
<feature type="region of interest" description="Disordered" evidence="12">
    <location>
        <begin position="233"/>
        <end position="267"/>
    </location>
</feature>
<evidence type="ECO:0000256" key="6">
    <source>
        <dbReference type="ARBA" id="ARBA00023015"/>
    </source>
</evidence>
<proteinExistence type="predicted"/>
<dbReference type="Pfam" id="PF12874">
    <property type="entry name" value="zf-met"/>
    <property type="match status" value="1"/>
</dbReference>
<reference evidence="15" key="2">
    <citation type="submission" date="2014-07" db="EMBL/GenBank/DDBJ databases">
        <authorList>
            <person name="Hull J."/>
        </authorList>
    </citation>
    <scope>NUCLEOTIDE SEQUENCE</scope>
</reference>
<keyword evidence="6" id="KW-0805">Transcription regulation</keyword>
<feature type="domain" description="C2H2-type" evidence="13">
    <location>
        <begin position="352"/>
        <end position="375"/>
    </location>
</feature>
<dbReference type="Gene3D" id="3.30.160.60">
    <property type="entry name" value="Classic Zinc Finger"/>
    <property type="match status" value="5"/>
</dbReference>
<organism evidence="15">
    <name type="scientific">Lygus hesperus</name>
    <name type="common">Western plant bug</name>
    <dbReference type="NCBI Taxonomy" id="30085"/>
    <lineage>
        <taxon>Eukaryota</taxon>
        <taxon>Metazoa</taxon>
        <taxon>Ecdysozoa</taxon>
        <taxon>Arthropoda</taxon>
        <taxon>Hexapoda</taxon>
        <taxon>Insecta</taxon>
        <taxon>Pterygota</taxon>
        <taxon>Neoptera</taxon>
        <taxon>Paraneoptera</taxon>
        <taxon>Hemiptera</taxon>
        <taxon>Heteroptera</taxon>
        <taxon>Panheteroptera</taxon>
        <taxon>Cimicomorpha</taxon>
        <taxon>Miridae</taxon>
        <taxon>Mirini</taxon>
        <taxon>Lygus</taxon>
    </lineage>
</organism>
<feature type="domain" description="C2H2-type" evidence="13">
    <location>
        <begin position="287"/>
        <end position="309"/>
    </location>
</feature>
<dbReference type="InterPro" id="IPR006612">
    <property type="entry name" value="THAP_Znf"/>
</dbReference>
<dbReference type="SMART" id="SM00692">
    <property type="entry name" value="DM3"/>
    <property type="match status" value="1"/>
</dbReference>
<dbReference type="Pfam" id="PF00096">
    <property type="entry name" value="zf-C2H2"/>
    <property type="match status" value="3"/>
</dbReference>
<dbReference type="PROSITE" id="PS50157">
    <property type="entry name" value="ZINC_FINGER_C2H2_2"/>
    <property type="match status" value="8"/>
</dbReference>
<gene>
    <name evidence="15" type="primary">Zfp26_20</name>
    <name evidence="15" type="ORF">CM83_42066</name>
</gene>
<evidence type="ECO:0000256" key="3">
    <source>
        <dbReference type="ARBA" id="ARBA00022737"/>
    </source>
</evidence>
<feature type="domain" description="C2H2-type" evidence="13">
    <location>
        <begin position="441"/>
        <end position="468"/>
    </location>
</feature>
<keyword evidence="2" id="KW-0479">Metal-binding</keyword>
<dbReference type="GO" id="GO:0008270">
    <property type="term" value="F:zinc ion binding"/>
    <property type="evidence" value="ECO:0007669"/>
    <property type="project" value="UniProtKB-KW"/>
</dbReference>
<keyword evidence="8" id="KW-0804">Transcription</keyword>